<dbReference type="InterPro" id="IPR008271">
    <property type="entry name" value="Ser/Thr_kinase_AS"/>
</dbReference>
<dbReference type="SUPFAM" id="SSF56112">
    <property type="entry name" value="Protein kinase-like (PK-like)"/>
    <property type="match status" value="1"/>
</dbReference>
<keyword evidence="11 18" id="KW-0547">Nucleotide-binding</keyword>
<evidence type="ECO:0000259" key="22">
    <source>
        <dbReference type="PROSITE" id="PS50011"/>
    </source>
</evidence>
<evidence type="ECO:0000256" key="6">
    <source>
        <dbReference type="ARBA" id="ARBA00022490"/>
    </source>
</evidence>
<sequence length="676" mass="76572">MADSSSSAAGTGAAGSNSGATEPGNAAAPGGATGAAGSKPGLESVKGQNFDVGPRYTDLMYIGEGAYGMVCSAFDNVNKLRVAIKKISPFEHQTYCQRTLREIKILLRFRHENIIGINDILRARHIDNMRDVYIVQDLMETDLYKLLKTQQLSNDHICYFLYQILRGLKYIHSANVLHRDLKPSNLLINTTCDLKICDFGLARIADPEHDHTGFLTEYVATRWYRAPEIMLNSKGYTKSIDIWSVGCILAEMLSNRPIFPGKHYLDQLNHILGILGSPSQEDLNCIINMKARNYLQSLPQKPKIPWNKLFPKADNKALDLLDRMLTFNPIKRITVEEALAHPYLEQYYDPTDEPAYRSFISVTRSHARSAWCPTLGGMASYLYYLIPALGGYTFTSLYLLKNPHILHKKKCPAFYCTHISHRGGSGEKIESTMEAFTHAVEEGTDMLELDCHLTRDGHVIVSHDENLLRQTGRDVTISSVNLEDLPLYKERLEVTFYAGHYSTGKDRQFALLEDVFSKFPRIPINIEIKEDNSQLIKKVSSLVKQYGREDITVWASVKSNIMRKCRRENPSMPYMFTKSRGLQLLLLYYTGLLPFVPLGESFLQFYLPQIINRLTMRKNLFKHLADRGIQVHLFVCNEEQDIETAFTLGATGVMTDYPALLSNYLRTHPPTIPCSQ</sequence>
<dbReference type="Gene3D" id="3.30.200.20">
    <property type="entry name" value="Phosphorylase Kinase, domain 1"/>
    <property type="match status" value="1"/>
</dbReference>
<dbReference type="PROSITE" id="PS01351">
    <property type="entry name" value="MAPK"/>
    <property type="match status" value="1"/>
</dbReference>
<keyword evidence="21" id="KW-0812">Transmembrane</keyword>
<keyword evidence="12 19" id="KW-0418">Kinase</keyword>
<dbReference type="FunFam" id="1.10.510.10:FF:000624">
    <property type="entry name" value="Mitogen-activated protein kinase"/>
    <property type="match status" value="1"/>
</dbReference>
<feature type="domain" description="Protein kinase" evidence="22">
    <location>
        <begin position="56"/>
        <end position="344"/>
    </location>
</feature>
<keyword evidence="10" id="KW-0053">Apoptosis</keyword>
<comment type="activity regulation">
    <text evidence="19">Activated by threonine and tyrosine phosphorylation.</text>
</comment>
<comment type="similarity">
    <text evidence="19">Belongs to the protein kinase superfamily. Ser/Thr protein kinase family. MAP kinase subfamily.</text>
</comment>
<dbReference type="InterPro" id="IPR030395">
    <property type="entry name" value="GP_PDE_dom"/>
</dbReference>
<feature type="binding site" evidence="18">
    <location>
        <position position="86"/>
    </location>
    <ligand>
        <name>ATP</name>
        <dbReference type="ChEBI" id="CHEBI:30616"/>
    </ligand>
</feature>
<keyword evidence="25" id="KW-1185">Reference proteome</keyword>
<dbReference type="GO" id="GO:0005819">
    <property type="term" value="C:spindle"/>
    <property type="evidence" value="ECO:0007669"/>
    <property type="project" value="UniProtKB-SubCell"/>
</dbReference>
<dbReference type="OrthoDB" id="10372921at2759"/>
<comment type="cofactor">
    <cofactor evidence="1 19">
        <name>Mg(2+)</name>
        <dbReference type="ChEBI" id="CHEBI:18420"/>
    </cofactor>
</comment>
<keyword evidence="19" id="KW-0460">Magnesium</keyword>
<evidence type="ECO:0000256" key="8">
    <source>
        <dbReference type="ARBA" id="ARBA00022553"/>
    </source>
</evidence>
<evidence type="ECO:0000256" key="15">
    <source>
        <dbReference type="ARBA" id="ARBA00023306"/>
    </source>
</evidence>
<dbReference type="InterPro" id="IPR017946">
    <property type="entry name" value="PLC-like_Pdiesterase_TIM-brl"/>
</dbReference>
<feature type="compositionally biased region" description="Low complexity" evidence="20">
    <location>
        <begin position="1"/>
        <end position="41"/>
    </location>
</feature>
<name>A0A8T2N6H9_9TELE</name>
<keyword evidence="8" id="KW-0597">Phosphoprotein</keyword>
<evidence type="ECO:0000256" key="5">
    <source>
        <dbReference type="ARBA" id="ARBA00008832"/>
    </source>
</evidence>
<evidence type="ECO:0000256" key="13">
    <source>
        <dbReference type="ARBA" id="ARBA00022840"/>
    </source>
</evidence>
<evidence type="ECO:0000256" key="4">
    <source>
        <dbReference type="ARBA" id="ARBA00007277"/>
    </source>
</evidence>
<dbReference type="InterPro" id="IPR003527">
    <property type="entry name" value="MAP_kinase_CS"/>
</dbReference>
<dbReference type="InterPro" id="IPR011009">
    <property type="entry name" value="Kinase-like_dom_sf"/>
</dbReference>
<evidence type="ECO:0000256" key="7">
    <source>
        <dbReference type="ARBA" id="ARBA00022527"/>
    </source>
</evidence>
<keyword evidence="7 19" id="KW-0723">Serine/threonine-protein kinase</keyword>
<dbReference type="Pfam" id="PF00069">
    <property type="entry name" value="Pkinase"/>
    <property type="match status" value="1"/>
</dbReference>
<keyword evidence="6" id="KW-0963">Cytoplasm</keyword>
<evidence type="ECO:0000256" key="20">
    <source>
        <dbReference type="SAM" id="MobiDB-lite"/>
    </source>
</evidence>
<feature type="region of interest" description="Disordered" evidence="20">
    <location>
        <begin position="1"/>
        <end position="47"/>
    </location>
</feature>
<dbReference type="Gene3D" id="1.10.510.10">
    <property type="entry name" value="Transferase(Phosphotransferase) domain 1"/>
    <property type="match status" value="1"/>
</dbReference>
<evidence type="ECO:0000256" key="10">
    <source>
        <dbReference type="ARBA" id="ARBA00022703"/>
    </source>
</evidence>
<dbReference type="PRINTS" id="PR01770">
    <property type="entry name" value="ERK1ERK2MAPK"/>
</dbReference>
<dbReference type="GO" id="GO:0006629">
    <property type="term" value="P:lipid metabolic process"/>
    <property type="evidence" value="ECO:0007669"/>
    <property type="project" value="InterPro"/>
</dbReference>
<dbReference type="PROSITE" id="PS50011">
    <property type="entry name" value="PROTEIN_KINASE_DOM"/>
    <property type="match status" value="1"/>
</dbReference>
<dbReference type="GO" id="GO:0006915">
    <property type="term" value="P:apoptotic process"/>
    <property type="evidence" value="ECO:0007669"/>
    <property type="project" value="UniProtKB-KW"/>
</dbReference>
<feature type="transmembrane region" description="Helical" evidence="21">
    <location>
        <begin position="585"/>
        <end position="607"/>
    </location>
</feature>
<dbReference type="SMART" id="SM00220">
    <property type="entry name" value="S_TKc"/>
    <property type="match status" value="1"/>
</dbReference>
<proteinExistence type="inferred from homology"/>
<comment type="catalytic activity">
    <reaction evidence="16 19">
        <text>L-threonyl-[protein] + ATP = O-phospho-L-threonyl-[protein] + ADP + H(+)</text>
        <dbReference type="Rhea" id="RHEA:46608"/>
        <dbReference type="Rhea" id="RHEA-COMP:11060"/>
        <dbReference type="Rhea" id="RHEA-COMP:11605"/>
        <dbReference type="ChEBI" id="CHEBI:15378"/>
        <dbReference type="ChEBI" id="CHEBI:30013"/>
        <dbReference type="ChEBI" id="CHEBI:30616"/>
        <dbReference type="ChEBI" id="CHEBI:61977"/>
        <dbReference type="ChEBI" id="CHEBI:456216"/>
        <dbReference type="EC" id="2.7.11.24"/>
    </reaction>
</comment>
<feature type="transmembrane region" description="Helical" evidence="21">
    <location>
        <begin position="381"/>
        <end position="400"/>
    </location>
</feature>
<dbReference type="GO" id="GO:0004707">
    <property type="term" value="F:MAP kinase activity"/>
    <property type="evidence" value="ECO:0007669"/>
    <property type="project" value="UniProtKB-EC"/>
</dbReference>
<evidence type="ECO:0000256" key="12">
    <source>
        <dbReference type="ARBA" id="ARBA00022777"/>
    </source>
</evidence>
<accession>A0A8T2N6H9</accession>
<dbReference type="FunFam" id="3.20.20.190:FF:000017">
    <property type="entry name" value="glycerophosphodiester phosphodiesterase domain-containing protein 1"/>
    <property type="match status" value="1"/>
</dbReference>
<dbReference type="SUPFAM" id="SSF51695">
    <property type="entry name" value="PLC-like phosphodiesterases"/>
    <property type="match status" value="1"/>
</dbReference>
<dbReference type="CDD" id="cd08612">
    <property type="entry name" value="GDPD_GDE4"/>
    <property type="match status" value="1"/>
</dbReference>
<dbReference type="EMBL" id="JAFBMS010000207">
    <property type="protein sequence ID" value="KAG9333292.1"/>
    <property type="molecule type" value="Genomic_DNA"/>
</dbReference>
<dbReference type="PANTHER" id="PTHR24055">
    <property type="entry name" value="MITOGEN-ACTIVATED PROTEIN KINASE"/>
    <property type="match status" value="1"/>
</dbReference>
<reference evidence="24" key="1">
    <citation type="thesis" date="2021" institute="BYU ScholarsArchive" country="Provo, UT, USA">
        <title>Applications of and Algorithms for Genome Assembly and Genomic Analyses with an Emphasis on Marine Teleosts.</title>
        <authorList>
            <person name="Pickett B.D."/>
        </authorList>
    </citation>
    <scope>NUCLEOTIDE SEQUENCE</scope>
    <source>
        <strain evidence="24">HI-2016</strain>
    </source>
</reference>
<dbReference type="InterPro" id="IPR000719">
    <property type="entry name" value="Prot_kinase_dom"/>
</dbReference>
<comment type="similarity">
    <text evidence="4">Belongs to the glycerophosphoryl diester phosphodiesterase family.</text>
</comment>
<evidence type="ECO:0000256" key="9">
    <source>
        <dbReference type="ARBA" id="ARBA00022679"/>
    </source>
</evidence>
<dbReference type="PROSITE" id="PS00108">
    <property type="entry name" value="PROTEIN_KINASE_ST"/>
    <property type="match status" value="1"/>
</dbReference>
<feature type="domain" description="GP-PDE" evidence="23">
    <location>
        <begin position="416"/>
        <end position="665"/>
    </location>
</feature>
<keyword evidence="21" id="KW-1133">Transmembrane helix</keyword>
<evidence type="ECO:0000259" key="23">
    <source>
        <dbReference type="PROSITE" id="PS51704"/>
    </source>
</evidence>
<gene>
    <name evidence="24" type="ORF">JZ751_012879</name>
</gene>
<dbReference type="Gene3D" id="3.20.20.190">
    <property type="entry name" value="Phosphatidylinositol (PI) phosphodiesterase"/>
    <property type="match status" value="1"/>
</dbReference>
<keyword evidence="14" id="KW-0206">Cytoskeleton</keyword>
<dbReference type="InterPro" id="IPR008349">
    <property type="entry name" value="MAPK_ERK1/2"/>
</dbReference>
<evidence type="ECO:0000256" key="16">
    <source>
        <dbReference type="ARBA" id="ARBA00047592"/>
    </source>
</evidence>
<dbReference type="Pfam" id="PF03009">
    <property type="entry name" value="GDPD"/>
    <property type="match status" value="1"/>
</dbReference>
<dbReference type="GO" id="GO:0008081">
    <property type="term" value="F:phosphoric diester hydrolase activity"/>
    <property type="evidence" value="ECO:0007669"/>
    <property type="project" value="InterPro"/>
</dbReference>
<dbReference type="InterPro" id="IPR050117">
    <property type="entry name" value="MAPK"/>
</dbReference>
<dbReference type="GO" id="GO:0005524">
    <property type="term" value="F:ATP binding"/>
    <property type="evidence" value="ECO:0007669"/>
    <property type="project" value="UniProtKB-UniRule"/>
</dbReference>
<evidence type="ECO:0000256" key="2">
    <source>
        <dbReference type="ARBA" id="ARBA00004186"/>
    </source>
</evidence>
<keyword evidence="9 19" id="KW-0808">Transferase</keyword>
<evidence type="ECO:0000256" key="17">
    <source>
        <dbReference type="ARBA" id="ARBA00048312"/>
    </source>
</evidence>
<organism evidence="24 25">
    <name type="scientific">Albula glossodonta</name>
    <name type="common">roundjaw bonefish</name>
    <dbReference type="NCBI Taxonomy" id="121402"/>
    <lineage>
        <taxon>Eukaryota</taxon>
        <taxon>Metazoa</taxon>
        <taxon>Chordata</taxon>
        <taxon>Craniata</taxon>
        <taxon>Vertebrata</taxon>
        <taxon>Euteleostomi</taxon>
        <taxon>Actinopterygii</taxon>
        <taxon>Neopterygii</taxon>
        <taxon>Teleostei</taxon>
        <taxon>Albuliformes</taxon>
        <taxon>Albulidae</taxon>
        <taxon>Albula</taxon>
    </lineage>
</organism>
<comment type="similarity">
    <text evidence="5">Belongs to the protein kinase superfamily. CMGC Ser/Thr protein kinase family. MAP kinase subfamily.</text>
</comment>
<dbReference type="PROSITE" id="PS00107">
    <property type="entry name" value="PROTEIN_KINASE_ATP"/>
    <property type="match status" value="1"/>
</dbReference>
<comment type="catalytic activity">
    <reaction evidence="17">
        <text>L-seryl-[protein] + ATP = O-phospho-L-seryl-[protein] + ADP + H(+)</text>
        <dbReference type="Rhea" id="RHEA:17989"/>
        <dbReference type="Rhea" id="RHEA-COMP:9863"/>
        <dbReference type="Rhea" id="RHEA-COMP:11604"/>
        <dbReference type="ChEBI" id="CHEBI:15378"/>
        <dbReference type="ChEBI" id="CHEBI:29999"/>
        <dbReference type="ChEBI" id="CHEBI:30616"/>
        <dbReference type="ChEBI" id="CHEBI:83421"/>
        <dbReference type="ChEBI" id="CHEBI:456216"/>
        <dbReference type="EC" id="2.7.11.24"/>
    </reaction>
</comment>
<dbReference type="CDD" id="cd07849">
    <property type="entry name" value="STKc_ERK1_2_like"/>
    <property type="match status" value="1"/>
</dbReference>
<evidence type="ECO:0000256" key="3">
    <source>
        <dbReference type="ARBA" id="ARBA00004300"/>
    </source>
</evidence>
<evidence type="ECO:0000256" key="11">
    <source>
        <dbReference type="ARBA" id="ARBA00022741"/>
    </source>
</evidence>
<comment type="caution">
    <text evidence="24">The sequence shown here is derived from an EMBL/GenBank/DDBJ whole genome shotgun (WGS) entry which is preliminary data.</text>
</comment>
<evidence type="ECO:0000313" key="24">
    <source>
        <dbReference type="EMBL" id="KAG9333292.1"/>
    </source>
</evidence>
<keyword evidence="13 18" id="KW-0067">ATP-binding</keyword>
<dbReference type="Proteomes" id="UP000824540">
    <property type="component" value="Unassembled WGS sequence"/>
</dbReference>
<keyword evidence="15" id="KW-0131">Cell cycle</keyword>
<protein>
    <recommendedName>
        <fullName evidence="19">Mitogen-activated protein kinase</fullName>
        <ecNumber evidence="19">2.7.11.24</ecNumber>
    </recommendedName>
</protein>
<dbReference type="GO" id="GO:0005813">
    <property type="term" value="C:centrosome"/>
    <property type="evidence" value="ECO:0007669"/>
    <property type="project" value="UniProtKB-SubCell"/>
</dbReference>
<dbReference type="PROSITE" id="PS51704">
    <property type="entry name" value="GP_PDE"/>
    <property type="match status" value="1"/>
</dbReference>
<evidence type="ECO:0000256" key="21">
    <source>
        <dbReference type="SAM" id="Phobius"/>
    </source>
</evidence>
<dbReference type="InterPro" id="IPR017441">
    <property type="entry name" value="Protein_kinase_ATP_BS"/>
</dbReference>
<dbReference type="FunFam" id="3.30.200.20:FF:000373">
    <property type="entry name" value="Mitogen-activated protein kinase 1"/>
    <property type="match status" value="1"/>
</dbReference>
<dbReference type="AlphaFoldDB" id="A0A8T2N6H9"/>
<keyword evidence="21" id="KW-0472">Membrane</keyword>
<evidence type="ECO:0000256" key="14">
    <source>
        <dbReference type="ARBA" id="ARBA00023212"/>
    </source>
</evidence>
<comment type="subcellular location">
    <subcellularLocation>
        <location evidence="3">Cytoplasm</location>
        <location evidence="3">Cytoskeleton</location>
        <location evidence="3">Microtubule organizing center</location>
        <location evidence="3">Centrosome</location>
    </subcellularLocation>
    <subcellularLocation>
        <location evidence="2">Cytoplasm</location>
        <location evidence="2">Cytoskeleton</location>
        <location evidence="2">Spindle</location>
    </subcellularLocation>
</comment>
<dbReference type="PROSITE" id="PS50007">
    <property type="entry name" value="PIPLC_X_DOMAIN"/>
    <property type="match status" value="1"/>
</dbReference>
<evidence type="ECO:0000256" key="1">
    <source>
        <dbReference type="ARBA" id="ARBA00001946"/>
    </source>
</evidence>
<dbReference type="EC" id="2.7.11.24" evidence="19"/>
<evidence type="ECO:0000256" key="18">
    <source>
        <dbReference type="PROSITE-ProRule" id="PRU10141"/>
    </source>
</evidence>
<evidence type="ECO:0000256" key="19">
    <source>
        <dbReference type="RuleBase" id="RU361165"/>
    </source>
</evidence>
<evidence type="ECO:0000313" key="25">
    <source>
        <dbReference type="Proteomes" id="UP000824540"/>
    </source>
</evidence>